<dbReference type="PROSITE" id="PS00146">
    <property type="entry name" value="BETA_LACTAMASE_A"/>
    <property type="match status" value="1"/>
</dbReference>
<gene>
    <name evidence="8" type="ORF">AU252_06380</name>
</gene>
<accession>A0A0U3P9C4</accession>
<dbReference type="InterPro" id="IPR045155">
    <property type="entry name" value="Beta-lactam_cat"/>
</dbReference>
<evidence type="ECO:0000256" key="5">
    <source>
        <dbReference type="ARBA" id="ARBA00023251"/>
    </source>
</evidence>
<dbReference type="EC" id="3.5.2.6" evidence="2 6"/>
<dbReference type="PANTHER" id="PTHR35333:SF3">
    <property type="entry name" value="BETA-LACTAMASE-TYPE TRANSPEPTIDASE FOLD CONTAINING PROTEIN"/>
    <property type="match status" value="1"/>
</dbReference>
<dbReference type="EMBL" id="CP013747">
    <property type="protein sequence ID" value="ALV40835.1"/>
    <property type="molecule type" value="Genomic_DNA"/>
</dbReference>
<dbReference type="GO" id="GO:0030655">
    <property type="term" value="P:beta-lactam antibiotic catabolic process"/>
    <property type="evidence" value="ECO:0007669"/>
    <property type="project" value="InterPro"/>
</dbReference>
<dbReference type="InterPro" id="IPR000871">
    <property type="entry name" value="Beta-lactam_class-A"/>
</dbReference>
<proteinExistence type="inferred from homology"/>
<sequence length="311" mass="32706">MAERQSNLSRRTLLSGAVAVPVAGTIALAGPPVAASSHGPASVLLQRRNWLTRRMEVLEREFSARVGLFAVDGPTGAKFGHRADERFAMCSTFKVYAAAAVLQRASEGLADLSRGIRIDPADVVVNSLECADFAGSTLPLKWFCKVALTHSDNSAGNQLLRELGGPAAIGTYARSLGDTESRLDRWEPELNNAERGDPRDTSTPRALAHGYRKLLLGDALSPLVQAQMTGWMLANGTSGQRMWAGLPDGWTSADKTGAGLFGTVNDVGVVRNPAGEPLVLSILTDTASGAADTPGSNELVAAITRAVTSGK</sequence>
<dbReference type="GO" id="GO:0008800">
    <property type="term" value="F:beta-lactamase activity"/>
    <property type="evidence" value="ECO:0007669"/>
    <property type="project" value="UniProtKB-UniRule"/>
</dbReference>
<dbReference type="KEGG" id="psul:AU252_06380"/>
<dbReference type="Proteomes" id="UP000065151">
    <property type="component" value="Chromosome"/>
</dbReference>
<dbReference type="Gene3D" id="3.40.710.10">
    <property type="entry name" value="DD-peptidase/beta-lactamase superfamily"/>
    <property type="match status" value="1"/>
</dbReference>
<protein>
    <recommendedName>
        <fullName evidence="3 6">Beta-lactamase</fullName>
        <ecNumber evidence="2 6">3.5.2.6</ecNumber>
    </recommendedName>
</protein>
<comment type="similarity">
    <text evidence="1 6">Belongs to the class-A beta-lactamase family.</text>
</comment>
<keyword evidence="5 6" id="KW-0046">Antibiotic resistance</keyword>
<dbReference type="GO" id="GO:0046677">
    <property type="term" value="P:response to antibiotic"/>
    <property type="evidence" value="ECO:0007669"/>
    <property type="project" value="UniProtKB-UniRule"/>
</dbReference>
<reference evidence="8 9" key="1">
    <citation type="submission" date="2015-12" db="EMBL/GenBank/DDBJ databases">
        <authorList>
            <person name="Shamseldin A."/>
            <person name="Moawad H."/>
            <person name="Abd El-Rahim W.M."/>
            <person name="Sadowsky M.J."/>
        </authorList>
    </citation>
    <scope>NUCLEOTIDE SEQUENCE [LARGE SCALE GENOMIC DNA]</scope>
    <source>
        <strain evidence="8 9">Ar51</strain>
    </source>
</reference>
<evidence type="ECO:0000259" key="7">
    <source>
        <dbReference type="Pfam" id="PF13354"/>
    </source>
</evidence>
<evidence type="ECO:0000256" key="1">
    <source>
        <dbReference type="ARBA" id="ARBA00009009"/>
    </source>
</evidence>
<organism evidence="8">
    <name type="scientific">Pseudarthrobacter sulfonivorans</name>
    <dbReference type="NCBI Taxonomy" id="121292"/>
    <lineage>
        <taxon>Bacteria</taxon>
        <taxon>Bacillati</taxon>
        <taxon>Actinomycetota</taxon>
        <taxon>Actinomycetes</taxon>
        <taxon>Micrococcales</taxon>
        <taxon>Micrococcaceae</taxon>
        <taxon>Pseudarthrobacter</taxon>
    </lineage>
</organism>
<dbReference type="STRING" id="121292.AU252_06380"/>
<evidence type="ECO:0000256" key="6">
    <source>
        <dbReference type="RuleBase" id="RU361140"/>
    </source>
</evidence>
<evidence type="ECO:0000256" key="4">
    <source>
        <dbReference type="ARBA" id="ARBA00022801"/>
    </source>
</evidence>
<evidence type="ECO:0000256" key="2">
    <source>
        <dbReference type="ARBA" id="ARBA00012865"/>
    </source>
</evidence>
<dbReference type="PANTHER" id="PTHR35333">
    <property type="entry name" value="BETA-LACTAMASE"/>
    <property type="match status" value="1"/>
</dbReference>
<dbReference type="SUPFAM" id="SSF56601">
    <property type="entry name" value="beta-lactamase/transpeptidase-like"/>
    <property type="match status" value="1"/>
</dbReference>
<dbReference type="PRINTS" id="PR00118">
    <property type="entry name" value="BLACTAMASEA"/>
</dbReference>
<dbReference type="InterPro" id="IPR006311">
    <property type="entry name" value="TAT_signal"/>
</dbReference>
<evidence type="ECO:0000256" key="3">
    <source>
        <dbReference type="ARBA" id="ARBA00018879"/>
    </source>
</evidence>
<dbReference type="AlphaFoldDB" id="A0A0U3P9C4"/>
<evidence type="ECO:0000313" key="9">
    <source>
        <dbReference type="Proteomes" id="UP000065151"/>
    </source>
</evidence>
<dbReference type="NCBIfam" id="NF033103">
    <property type="entry name" value="bla_class_A"/>
    <property type="match status" value="1"/>
</dbReference>
<feature type="domain" description="Beta-lactamase class A catalytic" evidence="7">
    <location>
        <begin position="69"/>
        <end position="284"/>
    </location>
</feature>
<dbReference type="Pfam" id="PF13354">
    <property type="entry name" value="Beta-lactamase2"/>
    <property type="match status" value="1"/>
</dbReference>
<comment type="catalytic activity">
    <reaction evidence="6">
        <text>a beta-lactam + H2O = a substituted beta-amino acid</text>
        <dbReference type="Rhea" id="RHEA:20401"/>
        <dbReference type="ChEBI" id="CHEBI:15377"/>
        <dbReference type="ChEBI" id="CHEBI:35627"/>
        <dbReference type="ChEBI" id="CHEBI:140347"/>
        <dbReference type="EC" id="3.5.2.6"/>
    </reaction>
</comment>
<dbReference type="InterPro" id="IPR023650">
    <property type="entry name" value="Beta-lactam_class-A_AS"/>
</dbReference>
<evidence type="ECO:0000313" key="8">
    <source>
        <dbReference type="EMBL" id="ALV40835.1"/>
    </source>
</evidence>
<dbReference type="RefSeq" id="WP_058930003.1">
    <property type="nucleotide sequence ID" value="NZ_CP013747.1"/>
</dbReference>
<dbReference type="PROSITE" id="PS51318">
    <property type="entry name" value="TAT"/>
    <property type="match status" value="1"/>
</dbReference>
<name>A0A0U3P9C4_9MICC</name>
<dbReference type="InterPro" id="IPR012338">
    <property type="entry name" value="Beta-lactam/transpept-like"/>
</dbReference>
<keyword evidence="4 6" id="KW-0378">Hydrolase</keyword>